<evidence type="ECO:0000313" key="3">
    <source>
        <dbReference type="Proteomes" id="UP000070080"/>
    </source>
</evidence>
<proteinExistence type="predicted"/>
<gene>
    <name evidence="2" type="ORF">HMPREF1872_01093</name>
</gene>
<dbReference type="PANTHER" id="PTHR21064">
    <property type="entry name" value="AMINOGLYCOSIDE PHOSPHOTRANSFERASE DOMAIN-CONTAINING PROTEIN-RELATED"/>
    <property type="match status" value="1"/>
</dbReference>
<feature type="domain" description="Aminoglycoside phosphotransferase" evidence="1">
    <location>
        <begin position="45"/>
        <end position="282"/>
    </location>
</feature>
<accession>A0A133Y9W0</accession>
<dbReference type="EMBL" id="LSCV01000035">
    <property type="protein sequence ID" value="KXB39917.1"/>
    <property type="molecule type" value="Genomic_DNA"/>
</dbReference>
<dbReference type="Pfam" id="PF01636">
    <property type="entry name" value="APH"/>
    <property type="match status" value="1"/>
</dbReference>
<dbReference type="AlphaFoldDB" id="A0A133Y9W0"/>
<organism evidence="2 3">
    <name type="scientific">Amygdalobacter nucleatus</name>
    <dbReference type="NCBI Taxonomy" id="3029274"/>
    <lineage>
        <taxon>Bacteria</taxon>
        <taxon>Bacillati</taxon>
        <taxon>Bacillota</taxon>
        <taxon>Clostridia</taxon>
        <taxon>Eubacteriales</taxon>
        <taxon>Oscillospiraceae</taxon>
        <taxon>Amygdalobacter</taxon>
    </lineage>
</organism>
<reference evidence="3" key="1">
    <citation type="submission" date="2016-01" db="EMBL/GenBank/DDBJ databases">
        <authorList>
            <person name="Mitreva M."/>
            <person name="Pepin K.H."/>
            <person name="Mihindukulasuriya K.A."/>
            <person name="Fulton R."/>
            <person name="Fronick C."/>
            <person name="O'Laughlin M."/>
            <person name="Miner T."/>
            <person name="Herter B."/>
            <person name="Rosa B.A."/>
            <person name="Cordes M."/>
            <person name="Tomlinson C."/>
            <person name="Wollam A."/>
            <person name="Palsikar V.B."/>
            <person name="Mardis E.R."/>
            <person name="Wilson R.K."/>
        </authorList>
    </citation>
    <scope>NUCLEOTIDE SEQUENCE [LARGE SCALE GENOMIC DNA]</scope>
    <source>
        <strain evidence="3">KA00274</strain>
    </source>
</reference>
<keyword evidence="3" id="KW-1185">Reference proteome</keyword>
<dbReference type="SUPFAM" id="SSF56112">
    <property type="entry name" value="Protein kinase-like (PK-like)"/>
    <property type="match status" value="1"/>
</dbReference>
<name>A0A133Y9W0_9FIRM</name>
<dbReference type="Gene3D" id="3.90.1200.10">
    <property type="match status" value="1"/>
</dbReference>
<dbReference type="InterPro" id="IPR002575">
    <property type="entry name" value="Aminoglycoside_PTrfase"/>
</dbReference>
<protein>
    <submittedName>
        <fullName evidence="2">Putative mucin-desulfating sulfatase</fullName>
    </submittedName>
</protein>
<dbReference type="InterPro" id="IPR011009">
    <property type="entry name" value="Kinase-like_dom_sf"/>
</dbReference>
<dbReference type="STRING" id="1497955.HMPREF1872_01093"/>
<dbReference type="InterPro" id="IPR050249">
    <property type="entry name" value="Pseudomonas-type_ThrB"/>
</dbReference>
<dbReference type="PATRIC" id="fig|1497955.3.peg.1064"/>
<dbReference type="Proteomes" id="UP000070080">
    <property type="component" value="Unassembled WGS sequence"/>
</dbReference>
<evidence type="ECO:0000259" key="1">
    <source>
        <dbReference type="Pfam" id="PF01636"/>
    </source>
</evidence>
<sequence>MEQTRNEVMCMNVDLNKLADRDKLAYAILDEFEVPGELVNFVPGYGNGHINDTYLVETELNGANTNYIFQRINPVVFPKAIEVMNNIALILPVLKAKAKERGQDVSRTTLTLLPTSQAKLYYVDAEGAVWRMYEFIKNSMSYEVLESAEQFKTVGEAFGSFQTDLAKFPAEQLSETIVKFHDTRNRYIQLEQACQKDPKQRLHEQEVQALLKQAETFKEEAAYLMTELEKGNLPLKVTHNDTKLNNVLFDRTRKEVLCVVDLDTVMPGLVAFDFGDAIRTGATSALEDEKDLSKVHFLPKMYFAFLDGFLTSCAKSLTEAEAVSLAHGALILPLETGVRFLTDYLNGDIYFKTAYLEHNLVRAKTQFKLVSEIADSLPMLISETKKRYHAYREE</sequence>
<dbReference type="PANTHER" id="PTHR21064:SF5">
    <property type="entry name" value="SLR1880 PROTEIN"/>
    <property type="match status" value="1"/>
</dbReference>
<evidence type="ECO:0000313" key="2">
    <source>
        <dbReference type="EMBL" id="KXB39917.1"/>
    </source>
</evidence>
<comment type="caution">
    <text evidence="2">The sequence shown here is derived from an EMBL/GenBank/DDBJ whole genome shotgun (WGS) entry which is preliminary data.</text>
</comment>